<reference evidence="8" key="1">
    <citation type="journal article" date="2019" name="Int. J. Syst. Evol. Microbiol.">
        <title>The Global Catalogue of Microorganisms (GCM) 10K type strain sequencing project: providing services to taxonomists for standard genome sequencing and annotation.</title>
        <authorList>
            <consortium name="The Broad Institute Genomics Platform"/>
            <consortium name="The Broad Institute Genome Sequencing Center for Infectious Disease"/>
            <person name="Wu L."/>
            <person name="Ma J."/>
        </authorList>
    </citation>
    <scope>NUCLEOTIDE SEQUENCE [LARGE SCALE GENOMIC DNA]</scope>
    <source>
        <strain evidence="8">JCM 30846</strain>
    </source>
</reference>
<dbReference type="PROSITE" id="PS51296">
    <property type="entry name" value="RIESKE"/>
    <property type="match status" value="1"/>
</dbReference>
<evidence type="ECO:0000256" key="5">
    <source>
        <dbReference type="SAM" id="MobiDB-lite"/>
    </source>
</evidence>
<keyword evidence="4" id="KW-0411">Iron-sulfur</keyword>
<dbReference type="InterPro" id="IPR017941">
    <property type="entry name" value="Rieske_2Fe-2S"/>
</dbReference>
<dbReference type="Pfam" id="PF00355">
    <property type="entry name" value="Rieske"/>
    <property type="match status" value="1"/>
</dbReference>
<keyword evidence="2" id="KW-0479">Metal-binding</keyword>
<feature type="region of interest" description="Disordered" evidence="5">
    <location>
        <begin position="146"/>
        <end position="181"/>
    </location>
</feature>
<accession>A0ABP7EC64</accession>
<name>A0ABP7EC64_9ACTN</name>
<sequence length="181" mass="19707">MTKYVVATSTEIGEGERKIVELEGRSVGVFNVEGEYYALLNQCPHAGAELCSYGTVFGVSKAEVPDGSIVYERGRSLRCPWHQWEYDIRTGESWYDPRGARVRKYEVEVVPGSPEDVVDPAGGPQKGPYVMEGYAVTLEGDLVVVDTSRRRPGTRRHRERTPGEGGGGPGAPAPHAEAGRA</sequence>
<dbReference type="PANTHER" id="PTHR21496">
    <property type="entry name" value="FERREDOXIN-RELATED"/>
    <property type="match status" value="1"/>
</dbReference>
<keyword evidence="3" id="KW-0408">Iron</keyword>
<organism evidence="7 8">
    <name type="scientific">Streptomyces tremellae</name>
    <dbReference type="NCBI Taxonomy" id="1124239"/>
    <lineage>
        <taxon>Bacteria</taxon>
        <taxon>Bacillati</taxon>
        <taxon>Actinomycetota</taxon>
        <taxon>Actinomycetes</taxon>
        <taxon>Kitasatosporales</taxon>
        <taxon>Streptomycetaceae</taxon>
        <taxon>Streptomyces</taxon>
    </lineage>
</organism>
<evidence type="ECO:0000259" key="6">
    <source>
        <dbReference type="PROSITE" id="PS51296"/>
    </source>
</evidence>
<evidence type="ECO:0000256" key="2">
    <source>
        <dbReference type="ARBA" id="ARBA00022723"/>
    </source>
</evidence>
<protein>
    <submittedName>
        <fullName evidence="7">Rieske (2Fe-2S) protein</fullName>
    </submittedName>
</protein>
<comment type="caution">
    <text evidence="7">The sequence shown here is derived from an EMBL/GenBank/DDBJ whole genome shotgun (WGS) entry which is preliminary data.</text>
</comment>
<keyword evidence="1" id="KW-0001">2Fe-2S</keyword>
<dbReference type="RefSeq" id="WP_345642287.1">
    <property type="nucleotide sequence ID" value="NZ_BAABEP010000005.1"/>
</dbReference>
<dbReference type="Gene3D" id="2.102.10.10">
    <property type="entry name" value="Rieske [2Fe-2S] iron-sulphur domain"/>
    <property type="match status" value="1"/>
</dbReference>
<dbReference type="CDD" id="cd03467">
    <property type="entry name" value="Rieske"/>
    <property type="match status" value="1"/>
</dbReference>
<evidence type="ECO:0000256" key="1">
    <source>
        <dbReference type="ARBA" id="ARBA00022714"/>
    </source>
</evidence>
<proteinExistence type="predicted"/>
<evidence type="ECO:0000256" key="4">
    <source>
        <dbReference type="ARBA" id="ARBA00023014"/>
    </source>
</evidence>
<gene>
    <name evidence="7" type="ORF">GCM10023082_12520</name>
</gene>
<dbReference type="Proteomes" id="UP001499884">
    <property type="component" value="Unassembled WGS sequence"/>
</dbReference>
<feature type="domain" description="Rieske" evidence="6">
    <location>
        <begin position="4"/>
        <end position="116"/>
    </location>
</feature>
<evidence type="ECO:0000256" key="3">
    <source>
        <dbReference type="ARBA" id="ARBA00023004"/>
    </source>
</evidence>
<feature type="compositionally biased region" description="Basic residues" evidence="5">
    <location>
        <begin position="150"/>
        <end position="159"/>
    </location>
</feature>
<keyword evidence="8" id="KW-1185">Reference proteome</keyword>
<evidence type="ECO:0000313" key="7">
    <source>
        <dbReference type="EMBL" id="GAA3716356.1"/>
    </source>
</evidence>
<dbReference type="InterPro" id="IPR036922">
    <property type="entry name" value="Rieske_2Fe-2S_sf"/>
</dbReference>
<dbReference type="EMBL" id="BAABEP010000005">
    <property type="protein sequence ID" value="GAA3716356.1"/>
    <property type="molecule type" value="Genomic_DNA"/>
</dbReference>
<evidence type="ECO:0000313" key="8">
    <source>
        <dbReference type="Proteomes" id="UP001499884"/>
    </source>
</evidence>
<dbReference type="SUPFAM" id="SSF50022">
    <property type="entry name" value="ISP domain"/>
    <property type="match status" value="1"/>
</dbReference>
<dbReference type="PANTHER" id="PTHR21496:SF23">
    <property type="entry name" value="3-PHENYLPROPIONATE_CINNAMIC ACID DIOXYGENASE FERREDOXIN SUBUNIT"/>
    <property type="match status" value="1"/>
</dbReference>